<dbReference type="GO" id="GO:0004518">
    <property type="term" value="F:nuclease activity"/>
    <property type="evidence" value="ECO:0007669"/>
    <property type="project" value="UniProtKB-KW"/>
</dbReference>
<proteinExistence type="inferred from homology"/>
<feature type="region of interest" description="Disordered" evidence="8">
    <location>
        <begin position="153"/>
        <end position="226"/>
    </location>
</feature>
<dbReference type="AlphaFoldDB" id="A0A2N9E563"/>
<feature type="compositionally biased region" description="Basic and acidic residues" evidence="8">
    <location>
        <begin position="194"/>
        <end position="203"/>
    </location>
</feature>
<dbReference type="GO" id="GO:0005634">
    <property type="term" value="C:nucleus"/>
    <property type="evidence" value="ECO:0007669"/>
    <property type="project" value="UniProtKB-SubCell"/>
</dbReference>
<dbReference type="InterPro" id="IPR027806">
    <property type="entry name" value="HARBI1_dom"/>
</dbReference>
<comment type="cofactor">
    <cofactor evidence="1">
        <name>a divalent metal cation</name>
        <dbReference type="ChEBI" id="CHEBI:60240"/>
    </cofactor>
</comment>
<evidence type="ECO:0000256" key="1">
    <source>
        <dbReference type="ARBA" id="ARBA00001968"/>
    </source>
</evidence>
<dbReference type="PANTHER" id="PTHR22930:SF280">
    <property type="entry name" value="OS11G0202600 PROTEIN"/>
    <property type="match status" value="1"/>
</dbReference>
<feature type="region of interest" description="Disordered" evidence="8">
    <location>
        <begin position="68"/>
        <end position="96"/>
    </location>
</feature>
<dbReference type="PANTHER" id="PTHR22930">
    <property type="match status" value="1"/>
</dbReference>
<comment type="subcellular location">
    <subcellularLocation>
        <location evidence="2">Nucleus</location>
    </subcellularLocation>
</comment>
<dbReference type="GO" id="GO:0046872">
    <property type="term" value="F:metal ion binding"/>
    <property type="evidence" value="ECO:0007669"/>
    <property type="project" value="UniProtKB-KW"/>
</dbReference>
<accession>A0A2N9E563</accession>
<feature type="region of interest" description="Disordered" evidence="8">
    <location>
        <begin position="1"/>
        <end position="56"/>
    </location>
</feature>
<evidence type="ECO:0000256" key="3">
    <source>
        <dbReference type="ARBA" id="ARBA00006958"/>
    </source>
</evidence>
<name>A0A2N9E563_FAGSY</name>
<reference evidence="10" key="1">
    <citation type="submission" date="2018-02" db="EMBL/GenBank/DDBJ databases">
        <authorList>
            <person name="Cohen D.B."/>
            <person name="Kent A.D."/>
        </authorList>
    </citation>
    <scope>NUCLEOTIDE SEQUENCE</scope>
</reference>
<evidence type="ECO:0000256" key="4">
    <source>
        <dbReference type="ARBA" id="ARBA00022722"/>
    </source>
</evidence>
<dbReference type="EMBL" id="OIVN01000091">
    <property type="protein sequence ID" value="SPC74097.1"/>
    <property type="molecule type" value="Genomic_DNA"/>
</dbReference>
<feature type="compositionally biased region" description="Acidic residues" evidence="8">
    <location>
        <begin position="169"/>
        <end position="184"/>
    </location>
</feature>
<keyword evidence="5" id="KW-0479">Metal-binding</keyword>
<feature type="compositionally biased region" description="Low complexity" evidence="8">
    <location>
        <begin position="20"/>
        <end position="38"/>
    </location>
</feature>
<keyword evidence="4" id="KW-0540">Nuclease</keyword>
<dbReference type="Pfam" id="PF13359">
    <property type="entry name" value="DDE_Tnp_4"/>
    <property type="match status" value="1"/>
</dbReference>
<dbReference type="GO" id="GO:0016787">
    <property type="term" value="F:hydrolase activity"/>
    <property type="evidence" value="ECO:0007669"/>
    <property type="project" value="UniProtKB-KW"/>
</dbReference>
<feature type="compositionally biased region" description="Acidic residues" evidence="8">
    <location>
        <begin position="204"/>
        <end position="221"/>
    </location>
</feature>
<gene>
    <name evidence="10" type="ORF">FSB_LOCUS1979</name>
</gene>
<keyword evidence="6" id="KW-0378">Hydrolase</keyword>
<protein>
    <recommendedName>
        <fullName evidence="9">DDE Tnp4 domain-containing protein</fullName>
    </recommendedName>
</protein>
<evidence type="ECO:0000256" key="6">
    <source>
        <dbReference type="ARBA" id="ARBA00022801"/>
    </source>
</evidence>
<evidence type="ECO:0000256" key="5">
    <source>
        <dbReference type="ARBA" id="ARBA00022723"/>
    </source>
</evidence>
<evidence type="ECO:0000256" key="2">
    <source>
        <dbReference type="ARBA" id="ARBA00004123"/>
    </source>
</evidence>
<keyword evidence="7" id="KW-0539">Nucleus</keyword>
<evidence type="ECO:0000313" key="10">
    <source>
        <dbReference type="EMBL" id="SPC74097.1"/>
    </source>
</evidence>
<evidence type="ECO:0000256" key="7">
    <source>
        <dbReference type="ARBA" id="ARBA00023242"/>
    </source>
</evidence>
<evidence type="ECO:0000259" key="9">
    <source>
        <dbReference type="Pfam" id="PF13359"/>
    </source>
</evidence>
<comment type="similarity">
    <text evidence="3">Belongs to the HARBI1 family.</text>
</comment>
<dbReference type="InterPro" id="IPR045249">
    <property type="entry name" value="HARBI1-like"/>
</dbReference>
<sequence>MASQPGDEPREEVERATDRSVWLQSRSSSPSPTDGSYSDTPLFHETQEEERELDEQYRYGRIHVNVDAGSDDENVQVPPNMGKVKRPTHGEKVSRQRFKRRIAKTSASCVGESKRKLERFSLDKAVQALSVYKDMPRTTYLKVMKALYKKENRSDFSDVDSDTNWSESEISEDDVDEESCDESDNGSIDEMSDNESHSNSEEGEKSDEDDEAGMCDNDSETNSDHSTETVQHRFRCVLRAIHQLGMILIKPDLGCNELPPSLHTNGKYYPWFKKCVGAIDGTHVSARAPAEKANSCRGRKHVITQNVMCACNFDMKFTFVCSGWEGSANDSRVFEKAITSDKHMFPWPAAGSYYLMDNGYPMGGTFLPPHKSVKVSCSGVQSTLPDSDTRCQDEMFTLWEGMECPMGNERPRASALVVGLYML</sequence>
<evidence type="ECO:0000256" key="8">
    <source>
        <dbReference type="SAM" id="MobiDB-lite"/>
    </source>
</evidence>
<organism evidence="10">
    <name type="scientific">Fagus sylvatica</name>
    <name type="common">Beechnut</name>
    <dbReference type="NCBI Taxonomy" id="28930"/>
    <lineage>
        <taxon>Eukaryota</taxon>
        <taxon>Viridiplantae</taxon>
        <taxon>Streptophyta</taxon>
        <taxon>Embryophyta</taxon>
        <taxon>Tracheophyta</taxon>
        <taxon>Spermatophyta</taxon>
        <taxon>Magnoliopsida</taxon>
        <taxon>eudicotyledons</taxon>
        <taxon>Gunneridae</taxon>
        <taxon>Pentapetalae</taxon>
        <taxon>rosids</taxon>
        <taxon>fabids</taxon>
        <taxon>Fagales</taxon>
        <taxon>Fagaceae</taxon>
        <taxon>Fagus</taxon>
    </lineage>
</organism>
<feature type="domain" description="DDE Tnp4" evidence="9">
    <location>
        <begin position="279"/>
        <end position="371"/>
    </location>
</feature>